<gene>
    <name evidence="5" type="ORF">J2Z37_000977</name>
</gene>
<dbReference type="InterPro" id="IPR036388">
    <property type="entry name" value="WH-like_DNA-bd_sf"/>
</dbReference>
<evidence type="ECO:0000256" key="2">
    <source>
        <dbReference type="ARBA" id="ARBA00023125"/>
    </source>
</evidence>
<keyword evidence="1 4" id="KW-0805">Transcription regulation</keyword>
<keyword evidence="2 4" id="KW-0238">DNA-binding</keyword>
<keyword evidence="6" id="KW-1185">Reference proteome</keyword>
<dbReference type="InterPro" id="IPR036390">
    <property type="entry name" value="WH_DNA-bd_sf"/>
</dbReference>
<accession>A0ABS4GL33</accession>
<comment type="caution">
    <text evidence="5">The sequence shown here is derived from an EMBL/GenBank/DDBJ whole genome shotgun (WGS) entry which is preliminary data.</text>
</comment>
<proteinExistence type="inferred from homology"/>
<dbReference type="Gene3D" id="1.10.10.10">
    <property type="entry name" value="Winged helix-like DNA-binding domain superfamily/Winged helix DNA-binding domain"/>
    <property type="match status" value="1"/>
</dbReference>
<evidence type="ECO:0000256" key="1">
    <source>
        <dbReference type="ARBA" id="ARBA00023015"/>
    </source>
</evidence>
<sequence length="192" mass="22892">MTNQERLENIHHRIIEQIATNMRLYGVPETVGRLMGAMYYHRKPMTLDDMSETVGMSKTRMSQAVRELMDHKLAEKVYEKGLRKDLYDVEQDYYQTFISLFSSNWHKGISMNRVFLQKVRKELKEIMDDAQSDEQTREKAKEYFDDSTHSLNFYNWLSRLVEYFESQEVFNHVPKTEDMEVVAVSANQRVEK</sequence>
<organism evidence="5 6">
    <name type="scientific">Ammoniphilus resinae</name>
    <dbReference type="NCBI Taxonomy" id="861532"/>
    <lineage>
        <taxon>Bacteria</taxon>
        <taxon>Bacillati</taxon>
        <taxon>Bacillota</taxon>
        <taxon>Bacilli</taxon>
        <taxon>Bacillales</taxon>
        <taxon>Paenibacillaceae</taxon>
        <taxon>Aneurinibacillus group</taxon>
        <taxon>Ammoniphilus</taxon>
    </lineage>
</organism>
<dbReference type="PANTHER" id="PTHR38465">
    <property type="entry name" value="HTH-TYPE TRANSCRIPTIONAL REGULATOR MJ1563-RELATED"/>
    <property type="match status" value="1"/>
</dbReference>
<protein>
    <recommendedName>
        <fullName evidence="4">HTH-type transcriptional regulator</fullName>
    </recommendedName>
</protein>
<dbReference type="InterPro" id="IPR026282">
    <property type="entry name" value="MJ1563"/>
</dbReference>
<dbReference type="PANTHER" id="PTHR38465:SF1">
    <property type="entry name" value="HTH-TYPE TRANSCRIPTIONAL REGULATOR MJ1563-RELATED"/>
    <property type="match status" value="1"/>
</dbReference>
<dbReference type="PIRSF" id="PIRSF006707">
    <property type="entry name" value="MJ1563"/>
    <property type="match status" value="1"/>
</dbReference>
<dbReference type="RefSeq" id="WP_209809086.1">
    <property type="nucleotide sequence ID" value="NZ_JAGGKT010000002.1"/>
</dbReference>
<dbReference type="SUPFAM" id="SSF46785">
    <property type="entry name" value="Winged helix' DNA-binding domain"/>
    <property type="match status" value="1"/>
</dbReference>
<dbReference type="EMBL" id="JAGGKT010000002">
    <property type="protein sequence ID" value="MBP1930980.1"/>
    <property type="molecule type" value="Genomic_DNA"/>
</dbReference>
<evidence type="ECO:0000313" key="6">
    <source>
        <dbReference type="Proteomes" id="UP001519343"/>
    </source>
</evidence>
<reference evidence="5 6" key="1">
    <citation type="submission" date="2021-03" db="EMBL/GenBank/DDBJ databases">
        <title>Genomic Encyclopedia of Type Strains, Phase IV (KMG-IV): sequencing the most valuable type-strain genomes for metagenomic binning, comparative biology and taxonomic classification.</title>
        <authorList>
            <person name="Goeker M."/>
        </authorList>
    </citation>
    <scope>NUCLEOTIDE SEQUENCE [LARGE SCALE GENOMIC DNA]</scope>
    <source>
        <strain evidence="5 6">DSM 24738</strain>
    </source>
</reference>
<dbReference type="InterPro" id="IPR052362">
    <property type="entry name" value="HTH-GbsR_regulator"/>
</dbReference>
<dbReference type="Proteomes" id="UP001519343">
    <property type="component" value="Unassembled WGS sequence"/>
</dbReference>
<comment type="similarity">
    <text evidence="4">Belongs to the GbsR family.</text>
</comment>
<name>A0ABS4GL33_9BACL</name>
<dbReference type="GO" id="GO:0003677">
    <property type="term" value="F:DNA binding"/>
    <property type="evidence" value="ECO:0007669"/>
    <property type="project" value="UniProtKB-KW"/>
</dbReference>
<evidence type="ECO:0000256" key="4">
    <source>
        <dbReference type="PIRNR" id="PIRNR006707"/>
    </source>
</evidence>
<keyword evidence="3 4" id="KW-0804">Transcription</keyword>
<evidence type="ECO:0000313" key="5">
    <source>
        <dbReference type="EMBL" id="MBP1930980.1"/>
    </source>
</evidence>
<evidence type="ECO:0000256" key="3">
    <source>
        <dbReference type="ARBA" id="ARBA00023163"/>
    </source>
</evidence>